<dbReference type="Gene3D" id="3.40.50.300">
    <property type="entry name" value="P-loop containing nucleotide triphosphate hydrolases"/>
    <property type="match status" value="1"/>
</dbReference>
<proteinExistence type="predicted"/>
<dbReference type="GO" id="GO:0005886">
    <property type="term" value="C:plasma membrane"/>
    <property type="evidence" value="ECO:0007669"/>
    <property type="project" value="TreeGrafter"/>
</dbReference>
<evidence type="ECO:0000313" key="7">
    <source>
        <dbReference type="Proteomes" id="UP000198864"/>
    </source>
</evidence>
<accession>A0A1C4YIH3</accession>
<keyword evidence="2" id="KW-0547">Nucleotide-binding</keyword>
<evidence type="ECO:0000256" key="2">
    <source>
        <dbReference type="ARBA" id="ARBA00022741"/>
    </source>
</evidence>
<evidence type="ECO:0000259" key="5">
    <source>
        <dbReference type="PROSITE" id="PS50893"/>
    </source>
</evidence>
<dbReference type="PROSITE" id="PS50893">
    <property type="entry name" value="ABC_TRANSPORTER_2"/>
    <property type="match status" value="1"/>
</dbReference>
<evidence type="ECO:0000256" key="3">
    <source>
        <dbReference type="ARBA" id="ARBA00022840"/>
    </source>
</evidence>
<dbReference type="GO" id="GO:0098796">
    <property type="term" value="C:membrane protein complex"/>
    <property type="evidence" value="ECO:0007669"/>
    <property type="project" value="UniProtKB-ARBA"/>
</dbReference>
<evidence type="ECO:0000256" key="1">
    <source>
        <dbReference type="ARBA" id="ARBA00022448"/>
    </source>
</evidence>
<dbReference type="GO" id="GO:0016887">
    <property type="term" value="F:ATP hydrolysis activity"/>
    <property type="evidence" value="ECO:0007669"/>
    <property type="project" value="InterPro"/>
</dbReference>
<dbReference type="SMART" id="SM00382">
    <property type="entry name" value="AAA"/>
    <property type="match status" value="1"/>
</dbReference>
<dbReference type="EMBL" id="FMCR01000004">
    <property type="protein sequence ID" value="SCF20552.1"/>
    <property type="molecule type" value="Genomic_DNA"/>
</dbReference>
<dbReference type="Pfam" id="PF00005">
    <property type="entry name" value="ABC_tran"/>
    <property type="match status" value="1"/>
</dbReference>
<reference evidence="6 7" key="1">
    <citation type="submission" date="2016-06" db="EMBL/GenBank/DDBJ databases">
        <authorList>
            <person name="Kjaerup R.B."/>
            <person name="Dalgaard T.S."/>
            <person name="Juul-Madsen H.R."/>
        </authorList>
    </citation>
    <scope>NUCLEOTIDE SEQUENCE [LARGE SCALE GENOMIC DNA]</scope>
    <source>
        <strain evidence="6 7">DSM 44871</strain>
    </source>
</reference>
<sequence>MTGSAAADPRGDPPAGERVPAIEAVEVSRTYQLDGVSVEALRGVSLTVQPGDYVALVGPSGSGKSTLMHLLGGLDRPTGGRLVIGGRDVNALAPPEMATLRNETIGFVFQAFHLLPRTSAVENVALPLVYRGMSARQRRERAAAMLGRVGLGHRLDHRPNQMSGGEQQRVAIARALVTEPTVLLADEPTGNLDSVTGAAVLELLEQLNAESGVALVMVTHDQEVAARAHRRITMRDGVVVADSADPRSAHDRPPSVDHGRPATLVPAPSAEPRSASGSGPGHPSGGSGGAAGATGRLPREVERPEAHPRDAAPGDAVAREGAAGAREVERPGGTA</sequence>
<dbReference type="InterPro" id="IPR017911">
    <property type="entry name" value="MacB-like_ATP-bd"/>
</dbReference>
<organism evidence="6 7">
    <name type="scientific">Micromonospora saelicesensis</name>
    <dbReference type="NCBI Taxonomy" id="285676"/>
    <lineage>
        <taxon>Bacteria</taxon>
        <taxon>Bacillati</taxon>
        <taxon>Actinomycetota</taxon>
        <taxon>Actinomycetes</taxon>
        <taxon>Micromonosporales</taxon>
        <taxon>Micromonosporaceae</taxon>
        <taxon>Micromonospora</taxon>
    </lineage>
</organism>
<gene>
    <name evidence="6" type="ORF">GA0070561_4253</name>
</gene>
<feature type="compositionally biased region" description="Basic and acidic residues" evidence="4">
    <location>
        <begin position="326"/>
        <end position="335"/>
    </location>
</feature>
<dbReference type="GO" id="GO:0005524">
    <property type="term" value="F:ATP binding"/>
    <property type="evidence" value="ECO:0007669"/>
    <property type="project" value="UniProtKB-KW"/>
</dbReference>
<protein>
    <submittedName>
        <fullName evidence="6">Putative ABC transport system ATP-binding protein</fullName>
    </submittedName>
</protein>
<evidence type="ECO:0000256" key="4">
    <source>
        <dbReference type="SAM" id="MobiDB-lite"/>
    </source>
</evidence>
<dbReference type="CDD" id="cd03255">
    <property type="entry name" value="ABC_MJ0796_LolCDE_FtsE"/>
    <property type="match status" value="1"/>
</dbReference>
<dbReference type="InterPro" id="IPR003439">
    <property type="entry name" value="ABC_transporter-like_ATP-bd"/>
</dbReference>
<dbReference type="AlphaFoldDB" id="A0A1C4YIH3"/>
<feature type="domain" description="ABC transporter" evidence="5">
    <location>
        <begin position="22"/>
        <end position="262"/>
    </location>
</feature>
<dbReference type="STRING" id="285676.GA0070561_4253"/>
<evidence type="ECO:0000313" key="6">
    <source>
        <dbReference type="EMBL" id="SCF20552.1"/>
    </source>
</evidence>
<feature type="region of interest" description="Disordered" evidence="4">
    <location>
        <begin position="237"/>
        <end position="335"/>
    </location>
</feature>
<dbReference type="InterPro" id="IPR017871">
    <property type="entry name" value="ABC_transporter-like_CS"/>
</dbReference>
<dbReference type="InterPro" id="IPR027417">
    <property type="entry name" value="P-loop_NTPase"/>
</dbReference>
<dbReference type="InterPro" id="IPR015854">
    <property type="entry name" value="ABC_transpr_LolD-like"/>
</dbReference>
<dbReference type="Proteomes" id="UP000198864">
    <property type="component" value="Unassembled WGS sequence"/>
</dbReference>
<feature type="compositionally biased region" description="Gly residues" evidence="4">
    <location>
        <begin position="278"/>
        <end position="292"/>
    </location>
</feature>
<feature type="compositionally biased region" description="Basic and acidic residues" evidence="4">
    <location>
        <begin position="244"/>
        <end position="260"/>
    </location>
</feature>
<dbReference type="InterPro" id="IPR003593">
    <property type="entry name" value="AAA+_ATPase"/>
</dbReference>
<dbReference type="PANTHER" id="PTHR24220:SF86">
    <property type="entry name" value="ABC TRANSPORTER ABCH.1"/>
    <property type="match status" value="1"/>
</dbReference>
<dbReference type="GO" id="GO:0022857">
    <property type="term" value="F:transmembrane transporter activity"/>
    <property type="evidence" value="ECO:0007669"/>
    <property type="project" value="UniProtKB-ARBA"/>
</dbReference>
<dbReference type="PROSITE" id="PS00211">
    <property type="entry name" value="ABC_TRANSPORTER_1"/>
    <property type="match status" value="1"/>
</dbReference>
<dbReference type="FunFam" id="3.40.50.300:FF:000032">
    <property type="entry name" value="Export ABC transporter ATP-binding protein"/>
    <property type="match status" value="1"/>
</dbReference>
<dbReference type="SUPFAM" id="SSF52540">
    <property type="entry name" value="P-loop containing nucleoside triphosphate hydrolases"/>
    <property type="match status" value="1"/>
</dbReference>
<keyword evidence="1" id="KW-0813">Transport</keyword>
<feature type="compositionally biased region" description="Basic and acidic residues" evidence="4">
    <location>
        <begin position="297"/>
        <end position="312"/>
    </location>
</feature>
<name>A0A1C4YIH3_9ACTN</name>
<dbReference type="PANTHER" id="PTHR24220">
    <property type="entry name" value="IMPORT ATP-BINDING PROTEIN"/>
    <property type="match status" value="1"/>
</dbReference>
<keyword evidence="3 6" id="KW-0067">ATP-binding</keyword>